<evidence type="ECO:0000313" key="1">
    <source>
        <dbReference type="EMBL" id="RXH97980.1"/>
    </source>
</evidence>
<keyword evidence="2" id="KW-1185">Reference proteome</keyword>
<evidence type="ECO:0000313" key="2">
    <source>
        <dbReference type="Proteomes" id="UP000290289"/>
    </source>
</evidence>
<gene>
    <name evidence="1" type="ORF">DVH24_010305</name>
</gene>
<organism evidence="1 2">
    <name type="scientific">Malus domestica</name>
    <name type="common">Apple</name>
    <name type="synonym">Pyrus malus</name>
    <dbReference type="NCBI Taxonomy" id="3750"/>
    <lineage>
        <taxon>Eukaryota</taxon>
        <taxon>Viridiplantae</taxon>
        <taxon>Streptophyta</taxon>
        <taxon>Embryophyta</taxon>
        <taxon>Tracheophyta</taxon>
        <taxon>Spermatophyta</taxon>
        <taxon>Magnoliopsida</taxon>
        <taxon>eudicotyledons</taxon>
        <taxon>Gunneridae</taxon>
        <taxon>Pentapetalae</taxon>
        <taxon>rosids</taxon>
        <taxon>fabids</taxon>
        <taxon>Rosales</taxon>
        <taxon>Rosaceae</taxon>
        <taxon>Amygdaloideae</taxon>
        <taxon>Maleae</taxon>
        <taxon>Malus</taxon>
    </lineage>
</organism>
<dbReference type="EMBL" id="RDQH01000331">
    <property type="protein sequence ID" value="RXH97980.1"/>
    <property type="molecule type" value="Genomic_DNA"/>
</dbReference>
<reference evidence="1 2" key="1">
    <citation type="submission" date="2018-10" db="EMBL/GenBank/DDBJ databases">
        <title>A high-quality apple genome assembly.</title>
        <authorList>
            <person name="Hu J."/>
        </authorList>
    </citation>
    <scope>NUCLEOTIDE SEQUENCE [LARGE SCALE GENOMIC DNA]</scope>
    <source>
        <strain evidence="2">cv. HFTH1</strain>
        <tissue evidence="1">Young leaf</tissue>
    </source>
</reference>
<dbReference type="Proteomes" id="UP000290289">
    <property type="component" value="Chromosome 5"/>
</dbReference>
<accession>A0A498JRC2</accession>
<sequence>MHPRSVFRRSVFREDEDVMLNMNPSVPVTSAAGTSSGYLVIGRDDGSLLVSNWANLIPLLRVLHWRCRMIWDFAICGVSCQEF</sequence>
<protein>
    <submittedName>
        <fullName evidence="1">Uncharacterized protein</fullName>
    </submittedName>
</protein>
<proteinExistence type="predicted"/>
<dbReference type="AlphaFoldDB" id="A0A498JRC2"/>
<comment type="caution">
    <text evidence="1">The sequence shown here is derived from an EMBL/GenBank/DDBJ whole genome shotgun (WGS) entry which is preliminary data.</text>
</comment>
<name>A0A498JRC2_MALDO</name>